<evidence type="ECO:0000256" key="5">
    <source>
        <dbReference type="ARBA" id="ARBA00022741"/>
    </source>
</evidence>
<evidence type="ECO:0000256" key="4">
    <source>
        <dbReference type="ARBA" id="ARBA00022723"/>
    </source>
</evidence>
<keyword evidence="13" id="KW-1185">Reference proteome</keyword>
<evidence type="ECO:0000256" key="8">
    <source>
        <dbReference type="ARBA" id="ARBA00023027"/>
    </source>
</evidence>
<dbReference type="OrthoDB" id="10064708at2759"/>
<dbReference type="GO" id="GO:0000166">
    <property type="term" value="F:nucleotide binding"/>
    <property type="evidence" value="ECO:0007669"/>
    <property type="project" value="UniProtKB-KW"/>
</dbReference>
<keyword evidence="6" id="KW-0521">NADP</keyword>
<dbReference type="EMBL" id="SEYY01020048">
    <property type="protein sequence ID" value="KAB7497644.1"/>
    <property type="molecule type" value="Genomic_DNA"/>
</dbReference>
<dbReference type="Gene3D" id="3.40.50.10260">
    <property type="entry name" value="YjeF N-terminal domain"/>
    <property type="match status" value="1"/>
</dbReference>
<dbReference type="PANTHER" id="PTHR13232:SF10">
    <property type="entry name" value="NAD(P)H-HYDRATE EPIMERASE"/>
    <property type="match status" value="1"/>
</dbReference>
<keyword evidence="9" id="KW-0413">Isomerase</keyword>
<keyword evidence="7" id="KW-0630">Potassium</keyword>
<comment type="catalytic activity">
    <reaction evidence="2">
        <text>(6R)-NADPHX = (6S)-NADPHX</text>
        <dbReference type="Rhea" id="RHEA:32227"/>
        <dbReference type="ChEBI" id="CHEBI:64076"/>
        <dbReference type="ChEBI" id="CHEBI:64077"/>
        <dbReference type="EC" id="5.1.99.6"/>
    </reaction>
</comment>
<proteinExistence type="predicted"/>
<dbReference type="InterPro" id="IPR004443">
    <property type="entry name" value="YjeF_N_dom"/>
</dbReference>
<evidence type="ECO:0000313" key="12">
    <source>
        <dbReference type="EMBL" id="KAB7497644.1"/>
    </source>
</evidence>
<evidence type="ECO:0000259" key="11">
    <source>
        <dbReference type="PROSITE" id="PS51385"/>
    </source>
</evidence>
<dbReference type="EC" id="5.1.99.6" evidence="3"/>
<evidence type="ECO:0000256" key="6">
    <source>
        <dbReference type="ARBA" id="ARBA00022857"/>
    </source>
</evidence>
<feature type="domain" description="YjeF N-terminal" evidence="11">
    <location>
        <begin position="1"/>
        <end position="117"/>
    </location>
</feature>
<reference evidence="12 13" key="1">
    <citation type="journal article" date="2019" name="PLoS Biol.">
        <title>Sex chromosomes control vertical transmission of feminizing Wolbachia symbionts in an isopod.</title>
        <authorList>
            <person name="Becking T."/>
            <person name="Chebbi M.A."/>
            <person name="Giraud I."/>
            <person name="Moumen B."/>
            <person name="Laverre T."/>
            <person name="Caubet Y."/>
            <person name="Peccoud J."/>
            <person name="Gilbert C."/>
            <person name="Cordaux R."/>
        </authorList>
    </citation>
    <scope>NUCLEOTIDE SEQUENCE [LARGE SCALE GENOMIC DNA]</scope>
    <source>
        <strain evidence="12">ANa2</strain>
        <tissue evidence="12">Whole body excluding digestive tract and cuticle</tissue>
    </source>
</reference>
<evidence type="ECO:0000256" key="7">
    <source>
        <dbReference type="ARBA" id="ARBA00022958"/>
    </source>
</evidence>
<evidence type="ECO:0000313" key="13">
    <source>
        <dbReference type="Proteomes" id="UP000326759"/>
    </source>
</evidence>
<keyword evidence="8" id="KW-0520">NAD</keyword>
<dbReference type="PANTHER" id="PTHR13232">
    <property type="entry name" value="NAD(P)H-HYDRATE EPIMERASE"/>
    <property type="match status" value="1"/>
</dbReference>
<evidence type="ECO:0000256" key="10">
    <source>
        <dbReference type="SAM" id="SignalP"/>
    </source>
</evidence>
<feature type="signal peptide" evidence="10">
    <location>
        <begin position="1"/>
        <end position="20"/>
    </location>
</feature>
<dbReference type="SUPFAM" id="SSF64153">
    <property type="entry name" value="YjeF N-terminal domain-like"/>
    <property type="match status" value="1"/>
</dbReference>
<feature type="chain" id="PRO_5024336152" description="NAD(P)H-hydrate epimerase" evidence="10">
    <location>
        <begin position="21"/>
        <end position="131"/>
    </location>
</feature>
<keyword evidence="4" id="KW-0479">Metal-binding</keyword>
<dbReference type="PROSITE" id="PS51385">
    <property type="entry name" value="YJEF_N"/>
    <property type="match status" value="1"/>
</dbReference>
<dbReference type="GO" id="GO:0005739">
    <property type="term" value="C:mitochondrion"/>
    <property type="evidence" value="ECO:0007669"/>
    <property type="project" value="TreeGrafter"/>
</dbReference>
<keyword evidence="10" id="KW-0732">Signal</keyword>
<evidence type="ECO:0000256" key="2">
    <source>
        <dbReference type="ARBA" id="ARBA00000909"/>
    </source>
</evidence>
<dbReference type="InterPro" id="IPR032976">
    <property type="entry name" value="YJEFN_prot_NAXE-like"/>
</dbReference>
<organism evidence="12 13">
    <name type="scientific">Armadillidium nasatum</name>
    <dbReference type="NCBI Taxonomy" id="96803"/>
    <lineage>
        <taxon>Eukaryota</taxon>
        <taxon>Metazoa</taxon>
        <taxon>Ecdysozoa</taxon>
        <taxon>Arthropoda</taxon>
        <taxon>Crustacea</taxon>
        <taxon>Multicrustacea</taxon>
        <taxon>Malacostraca</taxon>
        <taxon>Eumalacostraca</taxon>
        <taxon>Peracarida</taxon>
        <taxon>Isopoda</taxon>
        <taxon>Oniscidea</taxon>
        <taxon>Crinocheta</taxon>
        <taxon>Armadillidiidae</taxon>
        <taxon>Armadillidium</taxon>
    </lineage>
</organism>
<dbReference type="GO" id="GO:0052856">
    <property type="term" value="F:NAD(P)HX epimerase activity"/>
    <property type="evidence" value="ECO:0007669"/>
    <property type="project" value="UniProtKB-EC"/>
</dbReference>
<dbReference type="GO" id="GO:0046872">
    <property type="term" value="F:metal ion binding"/>
    <property type="evidence" value="ECO:0007669"/>
    <property type="project" value="UniProtKB-KW"/>
</dbReference>
<comment type="catalytic activity">
    <reaction evidence="1">
        <text>(6R)-NADHX = (6S)-NADHX</text>
        <dbReference type="Rhea" id="RHEA:32215"/>
        <dbReference type="ChEBI" id="CHEBI:64074"/>
        <dbReference type="ChEBI" id="CHEBI:64075"/>
        <dbReference type="EC" id="5.1.99.6"/>
    </reaction>
</comment>
<accession>A0A5N5STU4</accession>
<gene>
    <name evidence="12" type="ORF">Anas_01159</name>
</gene>
<evidence type="ECO:0000256" key="1">
    <source>
        <dbReference type="ARBA" id="ARBA00000013"/>
    </source>
</evidence>
<evidence type="ECO:0000256" key="9">
    <source>
        <dbReference type="ARBA" id="ARBA00023235"/>
    </source>
</evidence>
<sequence length="131" mass="14319">MLGSFIICILHVVIVPKTYAAVVDALFGFSFKPPVRPLFEPILDALSQTKVPVASVDIPSGWNVETGPPPDAASLNPDMLISLTAPKLCSKYFKGRFHYLGGRFVPPKLEEKYELNLPSYEAADQVVLLSS</sequence>
<name>A0A5N5STU4_9CRUS</name>
<keyword evidence="5" id="KW-0547">Nucleotide-binding</keyword>
<dbReference type="Proteomes" id="UP000326759">
    <property type="component" value="Unassembled WGS sequence"/>
</dbReference>
<protein>
    <recommendedName>
        <fullName evidence="3">NAD(P)H-hydrate epimerase</fullName>
        <ecNumber evidence="3">5.1.99.6</ecNumber>
    </recommendedName>
</protein>
<dbReference type="InterPro" id="IPR036652">
    <property type="entry name" value="YjeF_N_dom_sf"/>
</dbReference>
<dbReference type="Pfam" id="PF03853">
    <property type="entry name" value="YjeF_N"/>
    <property type="match status" value="1"/>
</dbReference>
<evidence type="ECO:0000256" key="3">
    <source>
        <dbReference type="ARBA" id="ARBA00012228"/>
    </source>
</evidence>
<dbReference type="AlphaFoldDB" id="A0A5N5STU4"/>
<comment type="caution">
    <text evidence="12">The sequence shown here is derived from an EMBL/GenBank/DDBJ whole genome shotgun (WGS) entry which is preliminary data.</text>
</comment>